<dbReference type="Proteomes" id="UP000381693">
    <property type="component" value="Unassembled WGS sequence"/>
</dbReference>
<feature type="domain" description="Cyclophilin TM1367-like" evidence="1">
    <location>
        <begin position="7"/>
        <end position="125"/>
    </location>
</feature>
<dbReference type="RefSeq" id="WP_142524310.1">
    <property type="nucleotide sequence ID" value="NZ_CABFUZ020000025.1"/>
</dbReference>
<evidence type="ECO:0000259" key="1">
    <source>
        <dbReference type="Pfam" id="PF04126"/>
    </source>
</evidence>
<name>A0A5E6M5M4_9BACT</name>
<keyword evidence="3" id="KW-1185">Reference proteome</keyword>
<comment type="caution">
    <text evidence="2">The sequence shown here is derived from an EMBL/GenBank/DDBJ whole genome shotgun (WGS) entry which is preliminary data.</text>
</comment>
<proteinExistence type="predicted"/>
<dbReference type="EMBL" id="CABFUZ020000025">
    <property type="protein sequence ID" value="VVM04645.1"/>
    <property type="molecule type" value="Genomic_DNA"/>
</dbReference>
<accession>A0A5E6M5M4</accession>
<gene>
    <name evidence="2" type="ORF">MAMC_00161</name>
</gene>
<dbReference type="Gene3D" id="2.40.100.20">
    <property type="match status" value="1"/>
</dbReference>
<protein>
    <recommendedName>
        <fullName evidence="1">Cyclophilin TM1367-like domain-containing protein</fullName>
    </recommendedName>
</protein>
<dbReference type="OrthoDB" id="5298378at2"/>
<sequence>MESEPSRIRISWKTGNLIGILRQTPTARKLLAALPFSSRVETWGEEVYFPTPIDSPLELEATDVVEPGTICYWVEGRSLALPYGPTPVSVRDECRLVTRVNLVGKLLGDPKTLASLRSGDPVRIERVGI</sequence>
<evidence type="ECO:0000313" key="3">
    <source>
        <dbReference type="Proteomes" id="UP000381693"/>
    </source>
</evidence>
<dbReference type="Pfam" id="PF04126">
    <property type="entry name" value="Cyclophil_like"/>
    <property type="match status" value="1"/>
</dbReference>
<organism evidence="2 3">
    <name type="scientific">Methylacidimicrobium cyclopophantes</name>
    <dbReference type="NCBI Taxonomy" id="1041766"/>
    <lineage>
        <taxon>Bacteria</taxon>
        <taxon>Pseudomonadati</taxon>
        <taxon>Verrucomicrobiota</taxon>
        <taxon>Methylacidimicrobium</taxon>
    </lineage>
</organism>
<evidence type="ECO:0000313" key="2">
    <source>
        <dbReference type="EMBL" id="VVM04645.1"/>
    </source>
</evidence>
<dbReference type="AlphaFoldDB" id="A0A5E6M5M4"/>
<reference evidence="2" key="1">
    <citation type="submission" date="2019-09" db="EMBL/GenBank/DDBJ databases">
        <authorList>
            <person name="Cremers G."/>
        </authorList>
    </citation>
    <scope>NUCLEOTIDE SEQUENCE [LARGE SCALE GENOMIC DNA]</scope>
    <source>
        <strain evidence="2">3B</strain>
    </source>
</reference>
<dbReference type="SUPFAM" id="SSF50891">
    <property type="entry name" value="Cyclophilin-like"/>
    <property type="match status" value="1"/>
</dbReference>
<dbReference type="InterPro" id="IPR025658">
    <property type="entry name" value="Cyclophilin_TM1367"/>
</dbReference>
<dbReference type="InterPro" id="IPR029000">
    <property type="entry name" value="Cyclophilin-like_dom_sf"/>
</dbReference>